<feature type="transmembrane region" description="Helical" evidence="8">
    <location>
        <begin position="68"/>
        <end position="87"/>
    </location>
</feature>
<organism evidence="9 10">
    <name type="scientific">Nitrosotalea sinensis</name>
    <dbReference type="NCBI Taxonomy" id="1499975"/>
    <lineage>
        <taxon>Archaea</taxon>
        <taxon>Nitrososphaerota</taxon>
        <taxon>Nitrososphaeria</taxon>
        <taxon>Nitrosotaleales</taxon>
        <taxon>Nitrosotaleaceae</taxon>
        <taxon>Nitrosotalea</taxon>
    </lineage>
</organism>
<evidence type="ECO:0000256" key="3">
    <source>
        <dbReference type="ARBA" id="ARBA00022670"/>
    </source>
</evidence>
<reference evidence="10" key="1">
    <citation type="submission" date="2016-12" db="EMBL/GenBank/DDBJ databases">
        <authorList>
            <person name="Herbold C."/>
        </authorList>
    </citation>
    <scope>NUCLEOTIDE SEQUENCE [LARGE SCALE GENOMIC DNA]</scope>
</reference>
<dbReference type="GO" id="GO:0005886">
    <property type="term" value="C:plasma membrane"/>
    <property type="evidence" value="ECO:0007669"/>
    <property type="project" value="UniProtKB-SubCell"/>
</dbReference>
<sequence>MLQSIRSRLSSKTVFGLVLMSFAFGLYFIYQTGNGKMLFLPPIGIAVFVAGFHVGFSGTSFYSKFRGMMLFMALAVFMSWMAWDTGLHDYIVNSSYGSFLTGVTIKFSVYVLNLLGYNVSNTGGQIIFSGNSMIQSFDVVNSCSGADTTILFLAAFILMLADQGRRASIRKLAVCFVGGGIGTYLVSMMRVPLLGIVGYHYGYDTLETYHMYSGYLIFLGSIVAFWYLSLRWINKKDHVVIKQASP</sequence>
<keyword evidence="7 8" id="KW-0472">Membrane</keyword>
<feature type="transmembrane region" description="Helical" evidence="8">
    <location>
        <begin position="172"/>
        <end position="197"/>
    </location>
</feature>
<dbReference type="NCBIfam" id="TIGR04178">
    <property type="entry name" value="exo_archaeo"/>
    <property type="match status" value="1"/>
</dbReference>
<feature type="transmembrane region" description="Helical" evidence="8">
    <location>
        <begin position="139"/>
        <end position="160"/>
    </location>
</feature>
<evidence type="ECO:0000256" key="6">
    <source>
        <dbReference type="ARBA" id="ARBA00022989"/>
    </source>
</evidence>
<keyword evidence="4 8" id="KW-0812">Transmembrane</keyword>
<keyword evidence="10" id="KW-1185">Reference proteome</keyword>
<proteinExistence type="predicted"/>
<evidence type="ECO:0000313" key="10">
    <source>
        <dbReference type="Proteomes" id="UP000232412"/>
    </source>
</evidence>
<keyword evidence="6 8" id="KW-1133">Transmembrane helix</keyword>
<keyword evidence="5" id="KW-0378">Hydrolase</keyword>
<feature type="transmembrane region" description="Helical" evidence="8">
    <location>
        <begin position="12"/>
        <end position="30"/>
    </location>
</feature>
<feature type="transmembrane region" description="Helical" evidence="8">
    <location>
        <begin position="37"/>
        <end position="56"/>
    </location>
</feature>
<evidence type="ECO:0000256" key="4">
    <source>
        <dbReference type="ARBA" id="ARBA00022692"/>
    </source>
</evidence>
<feature type="transmembrane region" description="Helical" evidence="8">
    <location>
        <begin position="209"/>
        <end position="228"/>
    </location>
</feature>
<dbReference type="Pfam" id="PF09721">
    <property type="entry name" value="Exosortase_EpsH"/>
    <property type="match status" value="1"/>
</dbReference>
<evidence type="ECO:0000256" key="7">
    <source>
        <dbReference type="ARBA" id="ARBA00023136"/>
    </source>
</evidence>
<evidence type="ECO:0000256" key="8">
    <source>
        <dbReference type="SAM" id="Phobius"/>
    </source>
</evidence>
<dbReference type="EMBL" id="FRFC01000001">
    <property type="protein sequence ID" value="SHO42768.1"/>
    <property type="molecule type" value="Genomic_DNA"/>
</dbReference>
<accession>A0A2H1EE93</accession>
<evidence type="ECO:0000256" key="2">
    <source>
        <dbReference type="ARBA" id="ARBA00022475"/>
    </source>
</evidence>
<feature type="transmembrane region" description="Helical" evidence="8">
    <location>
        <begin position="99"/>
        <end position="119"/>
    </location>
</feature>
<dbReference type="InterPro" id="IPR019127">
    <property type="entry name" value="Exosortase"/>
</dbReference>
<gene>
    <name evidence="9" type="ORF">NSIN_10164</name>
</gene>
<evidence type="ECO:0000313" key="9">
    <source>
        <dbReference type="EMBL" id="SHO42768.1"/>
    </source>
</evidence>
<dbReference type="GO" id="GO:0006508">
    <property type="term" value="P:proteolysis"/>
    <property type="evidence" value="ECO:0007669"/>
    <property type="project" value="UniProtKB-KW"/>
</dbReference>
<dbReference type="InterPro" id="IPR026392">
    <property type="entry name" value="Exo/Archaeosortase_dom"/>
</dbReference>
<protein>
    <submittedName>
        <fullName evidence="9">Uncharacterized protein</fullName>
    </submittedName>
</protein>
<name>A0A2H1EE93_9ARCH</name>
<dbReference type="GO" id="GO:0008233">
    <property type="term" value="F:peptidase activity"/>
    <property type="evidence" value="ECO:0007669"/>
    <property type="project" value="UniProtKB-KW"/>
</dbReference>
<dbReference type="AlphaFoldDB" id="A0A2H1EE93"/>
<evidence type="ECO:0000256" key="5">
    <source>
        <dbReference type="ARBA" id="ARBA00022801"/>
    </source>
</evidence>
<keyword evidence="3" id="KW-0645">Protease</keyword>
<comment type="subcellular location">
    <subcellularLocation>
        <location evidence="1">Cell membrane</location>
        <topology evidence="1">Multi-pass membrane protein</topology>
    </subcellularLocation>
</comment>
<dbReference type="RefSeq" id="WP_245871855.1">
    <property type="nucleotide sequence ID" value="NZ_FRFC01000001.1"/>
</dbReference>
<keyword evidence="2" id="KW-1003">Cell membrane</keyword>
<evidence type="ECO:0000256" key="1">
    <source>
        <dbReference type="ARBA" id="ARBA00004651"/>
    </source>
</evidence>
<dbReference type="Proteomes" id="UP000232412">
    <property type="component" value="Unassembled WGS sequence"/>
</dbReference>